<dbReference type="Proteomes" id="UP001642360">
    <property type="component" value="Unassembled WGS sequence"/>
</dbReference>
<keyword evidence="3" id="KW-1185">Reference proteome</keyword>
<evidence type="ECO:0000313" key="3">
    <source>
        <dbReference type="Proteomes" id="UP001642360"/>
    </source>
</evidence>
<accession>A0ABC8RAQ2</accession>
<organism evidence="1 3">
    <name type="scientific">Ilex paraguariensis</name>
    <name type="common">yerba mate</name>
    <dbReference type="NCBI Taxonomy" id="185542"/>
    <lineage>
        <taxon>Eukaryota</taxon>
        <taxon>Viridiplantae</taxon>
        <taxon>Streptophyta</taxon>
        <taxon>Embryophyta</taxon>
        <taxon>Tracheophyta</taxon>
        <taxon>Spermatophyta</taxon>
        <taxon>Magnoliopsida</taxon>
        <taxon>eudicotyledons</taxon>
        <taxon>Gunneridae</taxon>
        <taxon>Pentapetalae</taxon>
        <taxon>asterids</taxon>
        <taxon>campanulids</taxon>
        <taxon>Aquifoliales</taxon>
        <taxon>Aquifoliaceae</taxon>
        <taxon>Ilex</taxon>
    </lineage>
</organism>
<name>A0ABC8RAQ2_9AQUA</name>
<reference evidence="1 3" key="1">
    <citation type="submission" date="2024-02" db="EMBL/GenBank/DDBJ databases">
        <authorList>
            <person name="Vignale AGUSTIN F."/>
            <person name="Sosa J E."/>
            <person name="Modenutti C."/>
        </authorList>
    </citation>
    <scope>NUCLEOTIDE SEQUENCE [LARGE SCALE GENOMIC DNA]</scope>
</reference>
<evidence type="ECO:0000313" key="2">
    <source>
        <dbReference type="EMBL" id="CAK9159958.1"/>
    </source>
</evidence>
<dbReference type="AlphaFoldDB" id="A0ABC8RAQ2"/>
<dbReference type="EMBL" id="CAUOFW020003436">
    <property type="protein sequence ID" value="CAK9159958.1"/>
    <property type="molecule type" value="Genomic_DNA"/>
</dbReference>
<feature type="non-terminal residue" evidence="1">
    <location>
        <position position="59"/>
    </location>
</feature>
<dbReference type="EMBL" id="CAUOFW020000981">
    <property type="protein sequence ID" value="CAK9139738.1"/>
    <property type="molecule type" value="Genomic_DNA"/>
</dbReference>
<evidence type="ECO:0000313" key="1">
    <source>
        <dbReference type="EMBL" id="CAK9139738.1"/>
    </source>
</evidence>
<proteinExistence type="predicted"/>
<protein>
    <submittedName>
        <fullName evidence="1">Uncharacterized protein</fullName>
    </submittedName>
</protein>
<comment type="caution">
    <text evidence="1">The sequence shown here is derived from an EMBL/GenBank/DDBJ whole genome shotgun (WGS) entry which is preliminary data.</text>
</comment>
<sequence>MVTTHSQANLDSKLHTRDVWCQIVAPLATLGTSSSLDQSKRIHQAIRALPQGLDPAPDG</sequence>
<gene>
    <name evidence="2" type="ORF">ILEXP_LOCUS28681</name>
    <name evidence="1" type="ORF">ILEXP_LOCUS7137</name>
</gene>